<dbReference type="Proteomes" id="UP001516472">
    <property type="component" value="Unassembled WGS sequence"/>
</dbReference>
<reference evidence="2 3" key="1">
    <citation type="submission" date="2020-02" db="EMBL/GenBank/DDBJ databases">
        <authorList>
            <person name="Babadi Z.K."/>
            <person name="Risdian C."/>
            <person name="Ebrahimipour G.H."/>
            <person name="Wink J."/>
        </authorList>
    </citation>
    <scope>NUCLEOTIDE SEQUENCE [LARGE SCALE GENOMIC DNA]</scope>
    <source>
        <strain evidence="2 3">ZKHCc1 1396</strain>
    </source>
</reference>
<protein>
    <recommendedName>
        <fullName evidence="1">Immunity MXAN-0049 protein domain-containing protein</fullName>
    </recommendedName>
</protein>
<organism evidence="2 3">
    <name type="scientific">Corallococcus soli</name>
    <dbReference type="NCBI Taxonomy" id="2710757"/>
    <lineage>
        <taxon>Bacteria</taxon>
        <taxon>Pseudomonadati</taxon>
        <taxon>Myxococcota</taxon>
        <taxon>Myxococcia</taxon>
        <taxon>Myxococcales</taxon>
        <taxon>Cystobacterineae</taxon>
        <taxon>Myxococcaceae</taxon>
        <taxon>Corallococcus</taxon>
    </lineage>
</organism>
<dbReference type="InterPro" id="IPR012433">
    <property type="entry name" value="Imm11"/>
</dbReference>
<feature type="domain" description="Immunity MXAN-0049 protein" evidence="1">
    <location>
        <begin position="44"/>
        <end position="189"/>
    </location>
</feature>
<name>A0ABR9PWM0_9BACT</name>
<evidence type="ECO:0000259" key="1">
    <source>
        <dbReference type="Pfam" id="PF07791"/>
    </source>
</evidence>
<evidence type="ECO:0000313" key="2">
    <source>
        <dbReference type="EMBL" id="MBE4752325.1"/>
    </source>
</evidence>
<evidence type="ECO:0000313" key="3">
    <source>
        <dbReference type="Proteomes" id="UP001516472"/>
    </source>
</evidence>
<comment type="caution">
    <text evidence="2">The sequence shown here is derived from an EMBL/GenBank/DDBJ whole genome shotgun (WGS) entry which is preliminary data.</text>
</comment>
<proteinExistence type="predicted"/>
<dbReference type="RefSeq" id="WP_193429504.1">
    <property type="nucleotide sequence ID" value="NZ_CBCSIP010000621.1"/>
</dbReference>
<sequence>MARRFFDLKIDVEVPGRWYLADPTELSGEEIDDIWRFTDGRPVEVRERMRFPLFKPGSPTDIEFAGAGQTPVVSARVASVFREMAPDDVQLFQVEVEGEAEPYFVLNVMQTRRCIDDAACEEARLWTPEDGRPELVGGYHVVSGLRIDTSKVGDARVFRLWGWHPPIIVDEEIKSALERVGIVGGRFDAV</sequence>
<dbReference type="Pfam" id="PF07791">
    <property type="entry name" value="Imm11"/>
    <property type="match status" value="1"/>
</dbReference>
<gene>
    <name evidence="2" type="ORF">G4177_29585</name>
</gene>
<keyword evidence="3" id="KW-1185">Reference proteome</keyword>
<accession>A0ABR9PWM0</accession>
<dbReference type="EMBL" id="JAAIYO010000011">
    <property type="protein sequence ID" value="MBE4752325.1"/>
    <property type="molecule type" value="Genomic_DNA"/>
</dbReference>